<protein>
    <submittedName>
        <fullName evidence="1">Uncharacterized protein</fullName>
    </submittedName>
</protein>
<reference evidence="1 2" key="1">
    <citation type="submission" date="2014-04" db="EMBL/GenBank/DDBJ databases">
        <authorList>
            <consortium name="DOE Joint Genome Institute"/>
            <person name="Kuo A."/>
            <person name="Ruytinx J."/>
            <person name="Rineau F."/>
            <person name="Colpaert J."/>
            <person name="Kohler A."/>
            <person name="Nagy L.G."/>
            <person name="Floudas D."/>
            <person name="Copeland A."/>
            <person name="Barry K.W."/>
            <person name="Cichocki N."/>
            <person name="Veneault-Fourrey C."/>
            <person name="LaButti K."/>
            <person name="Lindquist E.A."/>
            <person name="Lipzen A."/>
            <person name="Lundell T."/>
            <person name="Morin E."/>
            <person name="Murat C."/>
            <person name="Sun H."/>
            <person name="Tunlid A."/>
            <person name="Henrissat B."/>
            <person name="Grigoriev I.V."/>
            <person name="Hibbett D.S."/>
            <person name="Martin F."/>
            <person name="Nordberg H.P."/>
            <person name="Cantor M.N."/>
            <person name="Hua S.X."/>
        </authorList>
    </citation>
    <scope>NUCLEOTIDE SEQUENCE [LARGE SCALE GENOMIC DNA]</scope>
    <source>
        <strain evidence="1 2">UH-Slu-Lm8-n1</strain>
    </source>
</reference>
<reference evidence="2" key="2">
    <citation type="submission" date="2015-01" db="EMBL/GenBank/DDBJ databases">
        <title>Evolutionary Origins and Diversification of the Mycorrhizal Mutualists.</title>
        <authorList>
            <consortium name="DOE Joint Genome Institute"/>
            <consortium name="Mycorrhizal Genomics Consortium"/>
            <person name="Kohler A."/>
            <person name="Kuo A."/>
            <person name="Nagy L.G."/>
            <person name="Floudas D."/>
            <person name="Copeland A."/>
            <person name="Barry K.W."/>
            <person name="Cichocki N."/>
            <person name="Veneault-Fourrey C."/>
            <person name="LaButti K."/>
            <person name="Lindquist E.A."/>
            <person name="Lipzen A."/>
            <person name="Lundell T."/>
            <person name="Morin E."/>
            <person name="Murat C."/>
            <person name="Riley R."/>
            <person name="Ohm R."/>
            <person name="Sun H."/>
            <person name="Tunlid A."/>
            <person name="Henrissat B."/>
            <person name="Grigoriev I.V."/>
            <person name="Hibbett D.S."/>
            <person name="Martin F."/>
        </authorList>
    </citation>
    <scope>NUCLEOTIDE SEQUENCE [LARGE SCALE GENOMIC DNA]</scope>
    <source>
        <strain evidence="2">UH-Slu-Lm8-n1</strain>
    </source>
</reference>
<name>A0A0D0B8X6_9AGAM</name>
<proteinExistence type="predicted"/>
<dbReference type="AlphaFoldDB" id="A0A0D0B8X6"/>
<dbReference type="Proteomes" id="UP000054485">
    <property type="component" value="Unassembled WGS sequence"/>
</dbReference>
<dbReference type="InParanoid" id="A0A0D0B8X6"/>
<organism evidence="1 2">
    <name type="scientific">Suillus luteus UH-Slu-Lm8-n1</name>
    <dbReference type="NCBI Taxonomy" id="930992"/>
    <lineage>
        <taxon>Eukaryota</taxon>
        <taxon>Fungi</taxon>
        <taxon>Dikarya</taxon>
        <taxon>Basidiomycota</taxon>
        <taxon>Agaricomycotina</taxon>
        <taxon>Agaricomycetes</taxon>
        <taxon>Agaricomycetidae</taxon>
        <taxon>Boletales</taxon>
        <taxon>Suillineae</taxon>
        <taxon>Suillaceae</taxon>
        <taxon>Suillus</taxon>
    </lineage>
</organism>
<sequence>MFSIRHAVFRWKLRLRTTSPQNTLHRSPGNRINYMQSKRNVSEYFTPLKTATKHVMSGKKSKIG</sequence>
<gene>
    <name evidence="1" type="ORF">CY34DRAFT_750627</name>
</gene>
<dbReference type="HOGENOM" id="CLU_2869189_0_0_1"/>
<accession>A0A0D0B8X6</accession>
<evidence type="ECO:0000313" key="2">
    <source>
        <dbReference type="Proteomes" id="UP000054485"/>
    </source>
</evidence>
<keyword evidence="2" id="KW-1185">Reference proteome</keyword>
<dbReference type="EMBL" id="KN835228">
    <property type="protein sequence ID" value="KIK42822.1"/>
    <property type="molecule type" value="Genomic_DNA"/>
</dbReference>
<evidence type="ECO:0000313" key="1">
    <source>
        <dbReference type="EMBL" id="KIK42822.1"/>
    </source>
</evidence>